<keyword evidence="3 6" id="KW-0012">Acyltransferase</keyword>
<dbReference type="HOGENOM" id="CLU_027938_5_0_6"/>
<dbReference type="EC" id="2.3.1.51" evidence="6"/>
<dbReference type="EMBL" id="CP007142">
    <property type="protein sequence ID" value="AJQ92664.1"/>
    <property type="molecule type" value="Genomic_DNA"/>
</dbReference>
<evidence type="ECO:0000256" key="2">
    <source>
        <dbReference type="ARBA" id="ARBA00022679"/>
    </source>
</evidence>
<dbReference type="InterPro" id="IPR002123">
    <property type="entry name" value="Plipid/glycerol_acylTrfase"/>
</dbReference>
<evidence type="ECO:0000256" key="1">
    <source>
        <dbReference type="ARBA" id="ARBA00005189"/>
    </source>
</evidence>
<gene>
    <name evidence="6" type="ORF">YC6258_00614</name>
</gene>
<reference evidence="6 7" key="1">
    <citation type="submission" date="2014-01" db="EMBL/GenBank/DDBJ databases">
        <title>Full genme sequencing of cellulolytic bacterium Gynuella sunshinyii YC6258T gen. nov., sp. nov.</title>
        <authorList>
            <person name="Khan H."/>
            <person name="Chung E.J."/>
            <person name="Chung Y.R."/>
        </authorList>
    </citation>
    <scope>NUCLEOTIDE SEQUENCE [LARGE SCALE GENOMIC DNA]</scope>
    <source>
        <strain evidence="6 7">YC6258</strain>
    </source>
</reference>
<dbReference type="Proteomes" id="UP000032266">
    <property type="component" value="Chromosome"/>
</dbReference>
<accession>A0A0C5VQY3</accession>
<dbReference type="GO" id="GO:0006654">
    <property type="term" value="P:phosphatidic acid biosynthetic process"/>
    <property type="evidence" value="ECO:0007669"/>
    <property type="project" value="TreeGrafter"/>
</dbReference>
<dbReference type="Pfam" id="PF01553">
    <property type="entry name" value="Acyltransferase"/>
    <property type="match status" value="1"/>
</dbReference>
<dbReference type="STRING" id="1445510.YC6258_00614"/>
<evidence type="ECO:0000313" key="6">
    <source>
        <dbReference type="EMBL" id="AJQ92664.1"/>
    </source>
</evidence>
<keyword evidence="7" id="KW-1185">Reference proteome</keyword>
<dbReference type="KEGG" id="gsn:YC6258_00614"/>
<dbReference type="SMART" id="SM00563">
    <property type="entry name" value="PlsC"/>
    <property type="match status" value="1"/>
</dbReference>
<keyword evidence="4" id="KW-1133">Transmembrane helix</keyword>
<evidence type="ECO:0000256" key="4">
    <source>
        <dbReference type="SAM" id="Phobius"/>
    </source>
</evidence>
<dbReference type="PANTHER" id="PTHR10434:SF40">
    <property type="entry name" value="1-ACYL-SN-GLYCEROL-3-PHOSPHATE ACYLTRANSFERASE"/>
    <property type="match status" value="1"/>
</dbReference>
<organism evidence="6 7">
    <name type="scientific">Gynuella sunshinyii YC6258</name>
    <dbReference type="NCBI Taxonomy" id="1445510"/>
    <lineage>
        <taxon>Bacteria</taxon>
        <taxon>Pseudomonadati</taxon>
        <taxon>Pseudomonadota</taxon>
        <taxon>Gammaproteobacteria</taxon>
        <taxon>Oceanospirillales</taxon>
        <taxon>Saccharospirillaceae</taxon>
        <taxon>Gynuella</taxon>
    </lineage>
</organism>
<name>A0A0C5VQY3_9GAMM</name>
<comment type="pathway">
    <text evidence="1">Lipid metabolism.</text>
</comment>
<keyword evidence="4" id="KW-0812">Transmembrane</keyword>
<dbReference type="GO" id="GO:0003841">
    <property type="term" value="F:1-acylglycerol-3-phosphate O-acyltransferase activity"/>
    <property type="evidence" value="ECO:0007669"/>
    <property type="project" value="UniProtKB-EC"/>
</dbReference>
<dbReference type="RefSeq" id="WP_044615674.1">
    <property type="nucleotide sequence ID" value="NZ_CP007142.1"/>
</dbReference>
<proteinExistence type="predicted"/>
<dbReference type="CDD" id="cd07989">
    <property type="entry name" value="LPLAT_AGPAT-like"/>
    <property type="match status" value="1"/>
</dbReference>
<evidence type="ECO:0000313" key="7">
    <source>
        <dbReference type="Proteomes" id="UP000032266"/>
    </source>
</evidence>
<sequence>MAWLLAAIRTTIFIFFLYAPFTIFWATLSVLVAWMIPKRFRYYFVIYVWTSTMVFFMRWVVGIRYRIVGRENIPAKGVIACNHQSTWETYFLQTLFYPQTQVIKQSLLKIPFFGWAFALLNPIAINRADRRSAMQQVIEQGTRHFQEDNTYVLIFPEGTRYDVQKLGKFTRGGAVLAKAAGVPFIPVAQNAGYCWINKRYVKFPGLVTVEILPPIDLSDKTAEQATNLAHAQIQTALERAPVPR</sequence>
<keyword evidence="4" id="KW-0472">Membrane</keyword>
<evidence type="ECO:0000256" key="3">
    <source>
        <dbReference type="ARBA" id="ARBA00023315"/>
    </source>
</evidence>
<evidence type="ECO:0000259" key="5">
    <source>
        <dbReference type="SMART" id="SM00563"/>
    </source>
</evidence>
<dbReference type="AlphaFoldDB" id="A0A0C5VQY3"/>
<protein>
    <submittedName>
        <fullName evidence="6">1-acyl-sn-glycerol-3-phosphate acyltransferase</fullName>
        <ecNumber evidence="6">2.3.1.51</ecNumber>
    </submittedName>
</protein>
<dbReference type="PANTHER" id="PTHR10434">
    <property type="entry name" value="1-ACYL-SN-GLYCEROL-3-PHOSPHATE ACYLTRANSFERASE"/>
    <property type="match status" value="1"/>
</dbReference>
<dbReference type="PATRIC" id="fig|1445510.3.peg.601"/>
<dbReference type="SUPFAM" id="SSF69593">
    <property type="entry name" value="Glycerol-3-phosphate (1)-acyltransferase"/>
    <property type="match status" value="1"/>
</dbReference>
<keyword evidence="2 6" id="KW-0808">Transferase</keyword>
<feature type="transmembrane region" description="Helical" evidence="4">
    <location>
        <begin position="12"/>
        <end position="36"/>
    </location>
</feature>
<feature type="domain" description="Phospholipid/glycerol acyltransferase" evidence="5">
    <location>
        <begin position="77"/>
        <end position="192"/>
    </location>
</feature>
<feature type="transmembrane region" description="Helical" evidence="4">
    <location>
        <begin position="42"/>
        <end position="61"/>
    </location>
</feature>
<dbReference type="OrthoDB" id="9812274at2"/>